<dbReference type="AlphaFoldDB" id="A0A2A4J1R0"/>
<sequence length="178" mass="18941">MRGVVCCSSQRTGRTSHRGARGARRARGARGGADAGAACKHRQLLCGARTLRAGSSPAPSLLRAAPSATYALCTTSLPPGLPNTFDYLRISPSAQNIMYGDTFLRTVRQGDTGGSAKRQSRLGRDTSVRGGAVCAQPRRPPPRTSRPPKAETQRRPNLANDTVASALHLTEMCRHCMS</sequence>
<organism evidence="2">
    <name type="scientific">Heliothis virescens</name>
    <name type="common">Tobacco budworm moth</name>
    <dbReference type="NCBI Taxonomy" id="7102"/>
    <lineage>
        <taxon>Eukaryota</taxon>
        <taxon>Metazoa</taxon>
        <taxon>Ecdysozoa</taxon>
        <taxon>Arthropoda</taxon>
        <taxon>Hexapoda</taxon>
        <taxon>Insecta</taxon>
        <taxon>Pterygota</taxon>
        <taxon>Neoptera</taxon>
        <taxon>Endopterygota</taxon>
        <taxon>Lepidoptera</taxon>
        <taxon>Glossata</taxon>
        <taxon>Ditrysia</taxon>
        <taxon>Noctuoidea</taxon>
        <taxon>Noctuidae</taxon>
        <taxon>Heliothinae</taxon>
        <taxon>Heliothis</taxon>
    </lineage>
</organism>
<dbReference type="EMBL" id="NWSH01003926">
    <property type="protein sequence ID" value="PCG65676.1"/>
    <property type="molecule type" value="Genomic_DNA"/>
</dbReference>
<reference evidence="2" key="1">
    <citation type="submission" date="2017-09" db="EMBL/GenBank/DDBJ databases">
        <title>Contemporary evolution of a Lepidopteran species, Heliothis virescens, in response to modern agricultural practices.</title>
        <authorList>
            <person name="Fritz M.L."/>
            <person name="Deyonke A.M."/>
            <person name="Papanicolaou A."/>
            <person name="Micinski S."/>
            <person name="Westbrook J."/>
            <person name="Gould F."/>
        </authorList>
    </citation>
    <scope>NUCLEOTIDE SEQUENCE [LARGE SCALE GENOMIC DNA]</scope>
    <source>
        <strain evidence="2">HvINT-</strain>
        <tissue evidence="2">Whole body</tissue>
    </source>
</reference>
<name>A0A2A4J1R0_HELVI</name>
<accession>A0A2A4J1R0</accession>
<gene>
    <name evidence="2" type="ORF">B5V51_8839</name>
</gene>
<evidence type="ECO:0000313" key="2">
    <source>
        <dbReference type="EMBL" id="PCG65676.1"/>
    </source>
</evidence>
<feature type="region of interest" description="Disordered" evidence="1">
    <location>
        <begin position="109"/>
        <end position="160"/>
    </location>
</feature>
<protein>
    <submittedName>
        <fullName evidence="2">Uncharacterized protein</fullName>
    </submittedName>
</protein>
<comment type="caution">
    <text evidence="2">The sequence shown here is derived from an EMBL/GenBank/DDBJ whole genome shotgun (WGS) entry which is preliminary data.</text>
</comment>
<feature type="compositionally biased region" description="Basic residues" evidence="1">
    <location>
        <begin position="14"/>
        <end position="28"/>
    </location>
</feature>
<evidence type="ECO:0000256" key="1">
    <source>
        <dbReference type="SAM" id="MobiDB-lite"/>
    </source>
</evidence>
<proteinExistence type="predicted"/>
<feature type="region of interest" description="Disordered" evidence="1">
    <location>
        <begin position="1"/>
        <end position="29"/>
    </location>
</feature>